<dbReference type="InterPro" id="IPR027523">
    <property type="entry name" value="CLU_prot"/>
</dbReference>
<accession>L8H6Y2</accession>
<feature type="domain" description="Clu" evidence="2">
    <location>
        <begin position="1"/>
        <end position="97"/>
    </location>
</feature>
<evidence type="ECO:0000313" key="4">
    <source>
        <dbReference type="Proteomes" id="UP000011083"/>
    </source>
</evidence>
<evidence type="ECO:0000259" key="2">
    <source>
        <dbReference type="PROSITE" id="PS51823"/>
    </source>
</evidence>
<proteinExistence type="predicted"/>
<dbReference type="KEGG" id="acan:ACA1_181680"/>
<sequence>MCVIDHCDYRIAAVALLPISSDMLKYGSGDGGLTVHADIPELNEAMTAACTPLAICGHKAKDKTIHGPGDFEAHRGTDGRNYVYDFARLLPPESPSEDPETRTSGACSTS</sequence>
<keyword evidence="3" id="KW-0418">Kinase</keyword>
<name>L8H6Y2_ACACF</name>
<protein>
    <submittedName>
        <fullName evidence="3">Histidine kinase A family protein</fullName>
    </submittedName>
</protein>
<dbReference type="InterPro" id="IPR025697">
    <property type="entry name" value="CLU_dom"/>
</dbReference>
<dbReference type="GO" id="GO:0005737">
    <property type="term" value="C:cytoplasm"/>
    <property type="evidence" value="ECO:0007669"/>
    <property type="project" value="TreeGrafter"/>
</dbReference>
<keyword evidence="3" id="KW-0808">Transferase</keyword>
<dbReference type="EMBL" id="KB007904">
    <property type="protein sequence ID" value="ELR21279.1"/>
    <property type="molecule type" value="Genomic_DNA"/>
</dbReference>
<reference evidence="3 4" key="1">
    <citation type="journal article" date="2013" name="Genome Biol.">
        <title>Genome of Acanthamoeba castellanii highlights extensive lateral gene transfer and early evolution of tyrosine kinase signaling.</title>
        <authorList>
            <person name="Clarke M."/>
            <person name="Lohan A.J."/>
            <person name="Liu B."/>
            <person name="Lagkouvardos I."/>
            <person name="Roy S."/>
            <person name="Zafar N."/>
            <person name="Bertelli C."/>
            <person name="Schilde C."/>
            <person name="Kianianmomeni A."/>
            <person name="Burglin T.R."/>
            <person name="Frech C."/>
            <person name="Turcotte B."/>
            <person name="Kopec K.O."/>
            <person name="Synnott J.M."/>
            <person name="Choo C."/>
            <person name="Paponov I."/>
            <person name="Finkler A."/>
            <person name="Soon Heng Tan C."/>
            <person name="Hutchins A.P."/>
            <person name="Weinmeier T."/>
            <person name="Rattei T."/>
            <person name="Chu J.S."/>
            <person name="Gimenez G."/>
            <person name="Irimia M."/>
            <person name="Rigden D.J."/>
            <person name="Fitzpatrick D.A."/>
            <person name="Lorenzo-Morales J."/>
            <person name="Bateman A."/>
            <person name="Chiu C.H."/>
            <person name="Tang P."/>
            <person name="Hegemann P."/>
            <person name="Fromm H."/>
            <person name="Raoult D."/>
            <person name="Greub G."/>
            <person name="Miranda-Saavedra D."/>
            <person name="Chen N."/>
            <person name="Nash P."/>
            <person name="Ginger M.L."/>
            <person name="Horn M."/>
            <person name="Schaap P."/>
            <person name="Caler L."/>
            <person name="Loftus B."/>
        </authorList>
    </citation>
    <scope>NUCLEOTIDE SEQUENCE [LARGE SCALE GENOMIC DNA]</scope>
    <source>
        <strain evidence="3 4">Neff</strain>
    </source>
</reference>
<dbReference type="PANTHER" id="PTHR12601">
    <property type="entry name" value="EUKARYOTIC TRANSLATION INITIATION FACTOR 3 SUBUNIT EIF-3"/>
    <property type="match status" value="1"/>
</dbReference>
<dbReference type="AlphaFoldDB" id="L8H6Y2"/>
<evidence type="ECO:0000256" key="1">
    <source>
        <dbReference type="SAM" id="MobiDB-lite"/>
    </source>
</evidence>
<dbReference type="OrthoDB" id="550575at2759"/>
<dbReference type="PROSITE" id="PS51823">
    <property type="entry name" value="CLU"/>
    <property type="match status" value="1"/>
</dbReference>
<dbReference type="GO" id="GO:0016301">
    <property type="term" value="F:kinase activity"/>
    <property type="evidence" value="ECO:0007669"/>
    <property type="project" value="UniProtKB-KW"/>
</dbReference>
<gene>
    <name evidence="3" type="ORF">ACA1_181680</name>
</gene>
<organism evidence="3 4">
    <name type="scientific">Acanthamoeba castellanii (strain ATCC 30010 / Neff)</name>
    <dbReference type="NCBI Taxonomy" id="1257118"/>
    <lineage>
        <taxon>Eukaryota</taxon>
        <taxon>Amoebozoa</taxon>
        <taxon>Discosea</taxon>
        <taxon>Longamoebia</taxon>
        <taxon>Centramoebida</taxon>
        <taxon>Acanthamoebidae</taxon>
        <taxon>Acanthamoeba</taxon>
    </lineage>
</organism>
<dbReference type="GO" id="GO:0003729">
    <property type="term" value="F:mRNA binding"/>
    <property type="evidence" value="ECO:0007669"/>
    <property type="project" value="TreeGrafter"/>
</dbReference>
<dbReference type="GeneID" id="14922153"/>
<dbReference type="RefSeq" id="XP_004345823.1">
    <property type="nucleotide sequence ID" value="XM_004345773.1"/>
</dbReference>
<evidence type="ECO:0000313" key="3">
    <source>
        <dbReference type="EMBL" id="ELR21279.1"/>
    </source>
</evidence>
<keyword evidence="4" id="KW-1185">Reference proteome</keyword>
<dbReference type="Proteomes" id="UP000011083">
    <property type="component" value="Unassembled WGS sequence"/>
</dbReference>
<dbReference type="VEuPathDB" id="AmoebaDB:ACA1_181680"/>
<dbReference type="Pfam" id="PF13236">
    <property type="entry name" value="CLU"/>
    <property type="match status" value="1"/>
</dbReference>
<dbReference type="GO" id="GO:0048312">
    <property type="term" value="P:intracellular distribution of mitochondria"/>
    <property type="evidence" value="ECO:0007669"/>
    <property type="project" value="TreeGrafter"/>
</dbReference>
<dbReference type="PANTHER" id="PTHR12601:SF6">
    <property type="entry name" value="CLUSTERED MITOCHONDRIA PROTEIN HOMOLOG"/>
    <property type="match status" value="1"/>
</dbReference>
<feature type="region of interest" description="Disordered" evidence="1">
    <location>
        <begin position="89"/>
        <end position="110"/>
    </location>
</feature>